<dbReference type="STRING" id="153721.MYP_4773"/>
<dbReference type="Proteomes" id="UP000030185">
    <property type="component" value="Unassembled WGS sequence"/>
</dbReference>
<dbReference type="RefSeq" id="WP_052430459.1">
    <property type="nucleotide sequence ID" value="NZ_BBLT01000014.1"/>
</dbReference>
<keyword evidence="1" id="KW-0472">Membrane</keyword>
<sequence length="182" mass="20515">MDKYYMKPLVLVFLLMIAPVAAGLYGAMHDQISYTVSPEFFLKFRFPQFFGADLSNWTKPGNERIGAAIIGFQNTWKVGVLLGIILGCAGFMHKDQKDMFRHTLQAYFVTMIIAFFSGLTGLLTGIYSTHHISSLPEGISDPVSFKAVEIMHNFSYMGGIAGMLIGVWWHLYKKRKKEEVMG</sequence>
<reference evidence="2 3" key="1">
    <citation type="submission" date="2014-09" db="EMBL/GenBank/DDBJ databases">
        <title>Sporocytophaga myxococcoides PG-01 genome sequencing.</title>
        <authorList>
            <person name="Liu L."/>
            <person name="Gao P.J."/>
            <person name="Chen G.J."/>
            <person name="Wang L.S."/>
        </authorList>
    </citation>
    <scope>NUCLEOTIDE SEQUENCE [LARGE SCALE GENOMIC DNA]</scope>
    <source>
        <strain evidence="2 3">PG-01</strain>
    </source>
</reference>
<gene>
    <name evidence="2" type="ORF">MYP_4773</name>
</gene>
<dbReference type="AlphaFoldDB" id="A0A098LN33"/>
<organism evidence="2 3">
    <name type="scientific">Sporocytophaga myxococcoides</name>
    <dbReference type="NCBI Taxonomy" id="153721"/>
    <lineage>
        <taxon>Bacteria</taxon>
        <taxon>Pseudomonadati</taxon>
        <taxon>Bacteroidota</taxon>
        <taxon>Cytophagia</taxon>
        <taxon>Cytophagales</taxon>
        <taxon>Cytophagaceae</taxon>
        <taxon>Sporocytophaga</taxon>
    </lineage>
</organism>
<accession>A0A098LN33</accession>
<evidence type="ECO:0000256" key="1">
    <source>
        <dbReference type="SAM" id="Phobius"/>
    </source>
</evidence>
<proteinExistence type="predicted"/>
<keyword evidence="3" id="KW-1185">Reference proteome</keyword>
<name>A0A098LN33_9BACT</name>
<feature type="transmembrane region" description="Helical" evidence="1">
    <location>
        <begin position="104"/>
        <end position="127"/>
    </location>
</feature>
<keyword evidence="1" id="KW-0812">Transmembrane</keyword>
<comment type="caution">
    <text evidence="2">The sequence shown here is derived from an EMBL/GenBank/DDBJ whole genome shotgun (WGS) entry which is preliminary data.</text>
</comment>
<protein>
    <submittedName>
        <fullName evidence="2">Signal peptide-containing protein</fullName>
    </submittedName>
</protein>
<keyword evidence="1" id="KW-1133">Transmembrane helix</keyword>
<dbReference type="OrthoDB" id="678065at2"/>
<dbReference type="eggNOG" id="ENOG5032TIJ">
    <property type="taxonomic scope" value="Bacteria"/>
</dbReference>
<feature type="transmembrane region" description="Helical" evidence="1">
    <location>
        <begin position="154"/>
        <end position="172"/>
    </location>
</feature>
<evidence type="ECO:0000313" key="3">
    <source>
        <dbReference type="Proteomes" id="UP000030185"/>
    </source>
</evidence>
<dbReference type="EMBL" id="BBLT01000014">
    <property type="protein sequence ID" value="GAL87543.1"/>
    <property type="molecule type" value="Genomic_DNA"/>
</dbReference>
<feature type="transmembrane region" description="Helical" evidence="1">
    <location>
        <begin position="65"/>
        <end position="92"/>
    </location>
</feature>
<evidence type="ECO:0000313" key="2">
    <source>
        <dbReference type="EMBL" id="GAL87543.1"/>
    </source>
</evidence>